<protein>
    <submittedName>
        <fullName evidence="1">Uncharacterized protein</fullName>
    </submittedName>
</protein>
<evidence type="ECO:0000313" key="1">
    <source>
        <dbReference type="EMBL" id="BBZ25015.1"/>
    </source>
</evidence>
<name>A0A7I7X715_9MYCO</name>
<accession>A0A7I7X715</accession>
<gene>
    <name evidence="1" type="ORF">MHIB_34330</name>
</gene>
<dbReference type="EMBL" id="AP022609">
    <property type="protein sequence ID" value="BBZ25015.1"/>
    <property type="molecule type" value="Genomic_DNA"/>
</dbReference>
<proteinExistence type="predicted"/>
<dbReference type="Proteomes" id="UP000467260">
    <property type="component" value="Chromosome"/>
</dbReference>
<organism evidence="1 2">
    <name type="scientific">Mycolicibacter hiberniae</name>
    <dbReference type="NCBI Taxonomy" id="29314"/>
    <lineage>
        <taxon>Bacteria</taxon>
        <taxon>Bacillati</taxon>
        <taxon>Actinomycetota</taxon>
        <taxon>Actinomycetes</taxon>
        <taxon>Mycobacteriales</taxon>
        <taxon>Mycobacteriaceae</taxon>
        <taxon>Mycolicibacter</taxon>
    </lineage>
</organism>
<keyword evidence="2" id="KW-1185">Reference proteome</keyword>
<reference evidence="1 2" key="1">
    <citation type="journal article" date="2019" name="Emerg. Microbes Infect.">
        <title>Comprehensive subspecies identification of 175 nontuberculous mycobacteria species based on 7547 genomic profiles.</title>
        <authorList>
            <person name="Matsumoto Y."/>
            <person name="Kinjo T."/>
            <person name="Motooka D."/>
            <person name="Nabeya D."/>
            <person name="Jung N."/>
            <person name="Uechi K."/>
            <person name="Horii T."/>
            <person name="Iida T."/>
            <person name="Fujita J."/>
            <person name="Nakamura S."/>
        </authorList>
    </citation>
    <scope>NUCLEOTIDE SEQUENCE [LARGE SCALE GENOMIC DNA]</scope>
    <source>
        <strain evidence="1 2">JCM 13571</strain>
    </source>
</reference>
<dbReference type="AlphaFoldDB" id="A0A7I7X715"/>
<evidence type="ECO:0000313" key="2">
    <source>
        <dbReference type="Proteomes" id="UP000467260"/>
    </source>
</evidence>
<sequence length="122" mass="12798">MVAVAAFARATPRPTYTAAEKAAAGEKLCNQYKLAGRAAHVETRADGDTALARISMVNGALILETAASDPAIDSKYREAARELADSYRTMAASGSIGGPDEYQDLINITNAKLSTMKSLCGD</sequence>
<dbReference type="KEGG" id="mhib:MHIB_34330"/>